<dbReference type="PANTHER" id="PTHR37984">
    <property type="entry name" value="PROTEIN CBG26694"/>
    <property type="match status" value="1"/>
</dbReference>
<feature type="compositionally biased region" description="Basic and acidic residues" evidence="1">
    <location>
        <begin position="209"/>
        <end position="240"/>
    </location>
</feature>
<feature type="region of interest" description="Disordered" evidence="1">
    <location>
        <begin position="862"/>
        <end position="1024"/>
    </location>
</feature>
<feature type="compositionally biased region" description="Low complexity" evidence="1">
    <location>
        <begin position="997"/>
        <end position="1008"/>
    </location>
</feature>
<feature type="compositionally biased region" description="Basic and acidic residues" evidence="1">
    <location>
        <begin position="1242"/>
        <end position="1265"/>
    </location>
</feature>
<dbReference type="InterPro" id="IPR050951">
    <property type="entry name" value="Retrovirus_Pol_polyprotein"/>
</dbReference>
<feature type="compositionally biased region" description="Low complexity" evidence="1">
    <location>
        <begin position="1228"/>
        <end position="1239"/>
    </location>
</feature>
<accession>A0A388LHU9</accession>
<feature type="compositionally biased region" description="Basic and acidic residues" evidence="1">
    <location>
        <begin position="1189"/>
        <end position="1205"/>
    </location>
</feature>
<evidence type="ECO:0000313" key="3">
    <source>
        <dbReference type="EMBL" id="GBG81888.1"/>
    </source>
</evidence>
<evidence type="ECO:0000259" key="2">
    <source>
        <dbReference type="PROSITE" id="PS50994"/>
    </source>
</evidence>
<feature type="compositionally biased region" description="Basic and acidic residues" evidence="1">
    <location>
        <begin position="177"/>
        <end position="196"/>
    </location>
</feature>
<gene>
    <name evidence="3" type="ORF">CBR_g34072</name>
</gene>
<feature type="compositionally biased region" description="Polar residues" evidence="1">
    <location>
        <begin position="1211"/>
        <end position="1227"/>
    </location>
</feature>
<comment type="caution">
    <text evidence="3">The sequence shown here is derived from an EMBL/GenBank/DDBJ whole genome shotgun (WGS) entry which is preliminary data.</text>
</comment>
<feature type="compositionally biased region" description="Acidic residues" evidence="1">
    <location>
        <begin position="197"/>
        <end position="208"/>
    </location>
</feature>
<feature type="region of interest" description="Disordered" evidence="1">
    <location>
        <begin position="796"/>
        <end position="845"/>
    </location>
</feature>
<dbReference type="SUPFAM" id="SSF53098">
    <property type="entry name" value="Ribonuclease H-like"/>
    <property type="match status" value="1"/>
</dbReference>
<dbReference type="InterPro" id="IPR012337">
    <property type="entry name" value="RNaseH-like_sf"/>
</dbReference>
<evidence type="ECO:0000313" key="4">
    <source>
        <dbReference type="Proteomes" id="UP000265515"/>
    </source>
</evidence>
<feature type="compositionally biased region" description="Basic and acidic residues" evidence="1">
    <location>
        <begin position="1015"/>
        <end position="1024"/>
    </location>
</feature>
<name>A0A388LHU9_CHABU</name>
<dbReference type="Gramene" id="GBG81888">
    <property type="protein sequence ID" value="GBG81888"/>
    <property type="gene ID" value="CBR_g34072"/>
</dbReference>
<proteinExistence type="predicted"/>
<dbReference type="InterPro" id="IPR001584">
    <property type="entry name" value="Integrase_cat-core"/>
</dbReference>
<dbReference type="GO" id="GO:0003676">
    <property type="term" value="F:nucleic acid binding"/>
    <property type="evidence" value="ECO:0007669"/>
    <property type="project" value="InterPro"/>
</dbReference>
<feature type="compositionally biased region" description="Basic and acidic residues" evidence="1">
    <location>
        <begin position="940"/>
        <end position="960"/>
    </location>
</feature>
<sequence length="1389" mass="157524">MRYVLHRHHQEVQKVVDAAHGSWARFRESMLRKYRLGDGLLTISDLEGMNKDDLTTIGAFVQEFKKKARKVHGISEERQCAIFLGLLTASEAAELTSHGGGSAKLTWAIIDRGVEDESLDQVEQHQMHLQRRKRKERDATASETPGVKRIVTDVLAALGDDQDAEAQKKVVAVVQGRGKEAPPRKRPEPEHRKEVVEIQEEEEEDDDTKDERLRQEEDRQEEDRQTEQRAQRREAQERVEPGPQDRVPRKRKYTIRLEEDFDVERMVDRLLEGHNDLMNLKDILASAPRFREELKERLSRRLVPNVHLSAVLSREVGWTQAGTRLEREVGTVVHLDLLFMPTGKNECNYIFDARDNLTGFVDGRAIRTKTDPVLANCNEEYYLRYPFVKEFVMDRGSDFTCNEVRTLLAGYGVVANYTTVAHPQANAPVERGHSTITNLLAKWTEGKPGQRPKFLRVAFLMENVTVKRTTKYASATLWYGRHTTFPIESFMKTWRRQDLEVNLPFEELLDIRARQVGAAEERLREVAGQVERSRMEDKMRWDQMARVRKEPLAVGDVVLLYDSSLEKQWSRKLDKRWMGPYRIVRCGEFGAYQIEELNGTKWKDWVSGTRLKKSDFLKAAMQRGGRGTRPRQRPLGASGGEERHGPFKREPTPMFDDNNIELFLDAYREHAAQRGWDVSERVRHLRGIGRFEEPIAQIRKEALTRSEVEARMQRLRASPLGNDGLPIRLEEGNVEEFIPAYEQYMSDQGVPRDEWVQALLIWTRRVERPLARQIRGRARDWEDCWAQLREAFRRPKPERPEPRVDRRRQSKRLRDLEAREPVASRGGRKALAQREGGQAGLSRAGESFPACGLRQVEFHPVMEGMSPTDPSGGERTHPEPEAEPLWLKGVGAEDVIVVEGDTPPDSPARVQARRSWPEGVPKPDSQEAPVPPPEAAMSPRQEDEARGPEEGWRAEPRLVIDSHLALHATEHPDIEEPSLVGPSSGPACTESEEGSQVVTGGVVEAGTGNEPDEGAQAKRAKEAEWEGKLKEMAAAMERLVATKVIDWTEQSRYGIQGEGVQELFGQEEAAEAFRQEKLGKVFLDPTEAEGRKEANKGSFEFKAPTELASQQEAPTSADTPMEALTQEPQPIPVEEGAAEESLAILLDVQEGTLTGAVEPPQLEAQGKKSSRLDELVAAMEVNMPPEEPQEQRTPEHEPEMGELRAHLGSWATGTDSGGPTTDQRQQEATSQPTRAATPQTPRPRESEEAAMAEETREGRPLRLDTPEYQPEGEMQRGESSTQGIKGGAEGPWHLPQSHEASKEREEAPPSSGTQEKKKRFQRKSETMCFYFLDGMHRALECPKFLKDKVEGRVTEQDGKMYDRQGRVVERAPDGGRAQLYRQNQEEMSE</sequence>
<feature type="region of interest" description="Disordered" evidence="1">
    <location>
        <begin position="620"/>
        <end position="652"/>
    </location>
</feature>
<feature type="compositionally biased region" description="Polar residues" evidence="1">
    <location>
        <begin position="1107"/>
        <end position="1118"/>
    </location>
</feature>
<feature type="compositionally biased region" description="Basic and acidic residues" evidence="1">
    <location>
        <begin position="640"/>
        <end position="651"/>
    </location>
</feature>
<organism evidence="3 4">
    <name type="scientific">Chara braunii</name>
    <name type="common">Braun's stonewort</name>
    <dbReference type="NCBI Taxonomy" id="69332"/>
    <lineage>
        <taxon>Eukaryota</taxon>
        <taxon>Viridiplantae</taxon>
        <taxon>Streptophyta</taxon>
        <taxon>Charophyceae</taxon>
        <taxon>Charales</taxon>
        <taxon>Characeae</taxon>
        <taxon>Chara</taxon>
    </lineage>
</organism>
<reference evidence="3 4" key="1">
    <citation type="journal article" date="2018" name="Cell">
        <title>The Chara Genome: Secondary Complexity and Implications for Plant Terrestrialization.</title>
        <authorList>
            <person name="Nishiyama T."/>
            <person name="Sakayama H."/>
            <person name="Vries J.D."/>
            <person name="Buschmann H."/>
            <person name="Saint-Marcoux D."/>
            <person name="Ullrich K.K."/>
            <person name="Haas F.B."/>
            <person name="Vanderstraeten L."/>
            <person name="Becker D."/>
            <person name="Lang D."/>
            <person name="Vosolsobe S."/>
            <person name="Rombauts S."/>
            <person name="Wilhelmsson P.K.I."/>
            <person name="Janitza P."/>
            <person name="Kern R."/>
            <person name="Heyl A."/>
            <person name="Rumpler F."/>
            <person name="Villalobos L.I.A.C."/>
            <person name="Clay J.M."/>
            <person name="Skokan R."/>
            <person name="Toyoda A."/>
            <person name="Suzuki Y."/>
            <person name="Kagoshima H."/>
            <person name="Schijlen E."/>
            <person name="Tajeshwar N."/>
            <person name="Catarino B."/>
            <person name="Hetherington A.J."/>
            <person name="Saltykova A."/>
            <person name="Bonnot C."/>
            <person name="Breuninger H."/>
            <person name="Symeonidi A."/>
            <person name="Radhakrishnan G.V."/>
            <person name="Van Nieuwerburgh F."/>
            <person name="Deforce D."/>
            <person name="Chang C."/>
            <person name="Karol K.G."/>
            <person name="Hedrich R."/>
            <person name="Ulvskov P."/>
            <person name="Glockner G."/>
            <person name="Delwiche C.F."/>
            <person name="Petrasek J."/>
            <person name="Van de Peer Y."/>
            <person name="Friml J."/>
            <person name="Beilby M."/>
            <person name="Dolan L."/>
            <person name="Kohara Y."/>
            <person name="Sugano S."/>
            <person name="Fujiyama A."/>
            <person name="Delaux P.-M."/>
            <person name="Quint M."/>
            <person name="TheiBen G."/>
            <person name="Hagemann M."/>
            <person name="Harholt J."/>
            <person name="Dunand C."/>
            <person name="Zachgo S."/>
            <person name="Langdale J."/>
            <person name="Maumus F."/>
            <person name="Straeten D.V.D."/>
            <person name="Gould S.B."/>
            <person name="Rensing S.A."/>
        </authorList>
    </citation>
    <scope>NUCLEOTIDE SEQUENCE [LARGE SCALE GENOMIC DNA]</scope>
    <source>
        <strain evidence="3 4">S276</strain>
    </source>
</reference>
<dbReference type="PROSITE" id="PS50994">
    <property type="entry name" value="INTEGRASE"/>
    <property type="match status" value="1"/>
</dbReference>
<dbReference type="PANTHER" id="PTHR37984:SF5">
    <property type="entry name" value="PROTEIN NYNRIN-LIKE"/>
    <property type="match status" value="1"/>
</dbReference>
<protein>
    <recommendedName>
        <fullName evidence="2">Integrase catalytic domain-containing protein</fullName>
    </recommendedName>
</protein>
<feature type="domain" description="Integrase catalytic" evidence="2">
    <location>
        <begin position="324"/>
        <end position="494"/>
    </location>
</feature>
<dbReference type="InterPro" id="IPR036397">
    <property type="entry name" value="RNaseH_sf"/>
</dbReference>
<feature type="region of interest" description="Disordered" evidence="1">
    <location>
        <begin position="1084"/>
        <end position="1119"/>
    </location>
</feature>
<feature type="region of interest" description="Disordered" evidence="1">
    <location>
        <begin position="175"/>
        <end position="251"/>
    </location>
</feature>
<feature type="compositionally biased region" description="Basic and acidic residues" evidence="1">
    <location>
        <begin position="812"/>
        <end position="822"/>
    </location>
</feature>
<feature type="region of interest" description="Disordered" evidence="1">
    <location>
        <begin position="1181"/>
        <end position="1322"/>
    </location>
</feature>
<dbReference type="Proteomes" id="UP000265515">
    <property type="component" value="Unassembled WGS sequence"/>
</dbReference>
<keyword evidence="4" id="KW-1185">Reference proteome</keyword>
<feature type="region of interest" description="Disordered" evidence="1">
    <location>
        <begin position="122"/>
        <end position="145"/>
    </location>
</feature>
<evidence type="ECO:0000256" key="1">
    <source>
        <dbReference type="SAM" id="MobiDB-lite"/>
    </source>
</evidence>
<dbReference type="EMBL" id="BFEA01000390">
    <property type="protein sequence ID" value="GBG81888.1"/>
    <property type="molecule type" value="Genomic_DNA"/>
</dbReference>
<dbReference type="GO" id="GO:0015074">
    <property type="term" value="P:DNA integration"/>
    <property type="evidence" value="ECO:0007669"/>
    <property type="project" value="InterPro"/>
</dbReference>
<dbReference type="Gene3D" id="3.30.420.10">
    <property type="entry name" value="Ribonuclease H-like superfamily/Ribonuclease H"/>
    <property type="match status" value="1"/>
</dbReference>